<feature type="compositionally biased region" description="Basic and acidic residues" evidence="6">
    <location>
        <begin position="188"/>
        <end position="202"/>
    </location>
</feature>
<name>A0ABR2VY42_9FUNG</name>
<protein>
    <recommendedName>
        <fullName evidence="8">Amino acid transporter transmembrane domain-containing protein</fullName>
    </recommendedName>
</protein>
<keyword evidence="10" id="KW-1185">Reference proteome</keyword>
<keyword evidence="5 7" id="KW-0472">Membrane</keyword>
<organism evidence="9 10">
    <name type="scientific">Basidiobolus ranarum</name>
    <dbReference type="NCBI Taxonomy" id="34480"/>
    <lineage>
        <taxon>Eukaryota</taxon>
        <taxon>Fungi</taxon>
        <taxon>Fungi incertae sedis</taxon>
        <taxon>Zoopagomycota</taxon>
        <taxon>Entomophthoromycotina</taxon>
        <taxon>Basidiobolomycetes</taxon>
        <taxon>Basidiobolales</taxon>
        <taxon>Basidiobolaceae</taxon>
        <taxon>Basidiobolus</taxon>
    </lineage>
</organism>
<reference evidence="9 10" key="1">
    <citation type="submission" date="2023-04" db="EMBL/GenBank/DDBJ databases">
        <title>Genome of Basidiobolus ranarum AG-B5.</title>
        <authorList>
            <person name="Stajich J.E."/>
            <person name="Carter-House D."/>
            <person name="Gryganskyi A."/>
        </authorList>
    </citation>
    <scope>NUCLEOTIDE SEQUENCE [LARGE SCALE GENOMIC DNA]</scope>
    <source>
        <strain evidence="9 10">AG-B5</strain>
    </source>
</reference>
<comment type="caution">
    <text evidence="9">The sequence shown here is derived from an EMBL/GenBank/DDBJ whole genome shotgun (WGS) entry which is preliminary data.</text>
</comment>
<feature type="transmembrane region" description="Helical" evidence="7">
    <location>
        <begin position="423"/>
        <end position="446"/>
    </location>
</feature>
<feature type="transmembrane region" description="Helical" evidence="7">
    <location>
        <begin position="239"/>
        <end position="260"/>
    </location>
</feature>
<evidence type="ECO:0000313" key="10">
    <source>
        <dbReference type="Proteomes" id="UP001479436"/>
    </source>
</evidence>
<evidence type="ECO:0000256" key="1">
    <source>
        <dbReference type="ARBA" id="ARBA00004141"/>
    </source>
</evidence>
<feature type="domain" description="Amino acid transporter transmembrane" evidence="8">
    <location>
        <begin position="207"/>
        <end position="590"/>
    </location>
</feature>
<feature type="region of interest" description="Disordered" evidence="6">
    <location>
        <begin position="175"/>
        <end position="202"/>
    </location>
</feature>
<feature type="transmembrane region" description="Helical" evidence="7">
    <location>
        <begin position="324"/>
        <end position="341"/>
    </location>
</feature>
<evidence type="ECO:0000256" key="6">
    <source>
        <dbReference type="SAM" id="MobiDB-lite"/>
    </source>
</evidence>
<keyword evidence="4 7" id="KW-1133">Transmembrane helix</keyword>
<keyword evidence="3 7" id="KW-0812">Transmembrane</keyword>
<evidence type="ECO:0000256" key="2">
    <source>
        <dbReference type="ARBA" id="ARBA00008066"/>
    </source>
</evidence>
<evidence type="ECO:0000256" key="7">
    <source>
        <dbReference type="SAM" id="Phobius"/>
    </source>
</evidence>
<feature type="transmembrane region" description="Helical" evidence="7">
    <location>
        <begin position="536"/>
        <end position="554"/>
    </location>
</feature>
<feature type="transmembrane region" description="Helical" evidence="7">
    <location>
        <begin position="512"/>
        <end position="530"/>
    </location>
</feature>
<evidence type="ECO:0000256" key="5">
    <source>
        <dbReference type="ARBA" id="ARBA00023136"/>
    </source>
</evidence>
<evidence type="ECO:0000259" key="8">
    <source>
        <dbReference type="Pfam" id="PF01490"/>
    </source>
</evidence>
<dbReference type="PANTHER" id="PTHR22950:SF666">
    <property type="entry name" value="VACUOLAR AMINO ACID TRANSPORTER 4"/>
    <property type="match status" value="1"/>
</dbReference>
<sequence>MAYSHKKSSPSESFTSKTGLLSTTPGTSDYRSISGLSVPDESDGFRVGSYAGGSSQHHSFLEKDIASSPGAFISRDLYKAHDEYLNNGKLTRSRSIDDLQSLKQESLMEEFRSPLGFRQHFLRNRAHLSGKTPPNFVTRTWINYLDLYGHFAGEELESEAEEEYDDYYTRADSDLEDNEVEDNQAGDSKTHPNDEEHGHEHGNVMGTASVGKSFFLLLKSFIGTRVLFLPKAFYNGGLLFSTLFLIFIAVLTSVCMLLLIKVHDKIPGSFGEIGGILYGNKMRISVLISIILSQIGFVCAYFIFVAQNIRDLLLAISDCAIDIPQHYFLVLQLFIYIPFAWMRKIKSLSSAALIANMLILFGLGYIYYIDASRLMTLGLANVKMFNPNDFALFIGTALFTFEGIGLVIPIVNAMKEPEKFPRMMVTAMVVMTVLFVSVGALSYSAFGDEIQTVVLLNLPYKHPITESVQVFYVMAIVLTVPLMLFPVTRIIEQWVFGTRTGKYSFKVKWQKNLSRSIICIILALIAWGGASNLDNFVALIGAFACIPLVFIYPAMYHFKAIATKRLVRLGDLLLIAFGLIVMFYVTYITITGWTTAHEIDRCPNKDIPV</sequence>
<dbReference type="Pfam" id="PF01490">
    <property type="entry name" value="Aa_trans"/>
    <property type="match status" value="1"/>
</dbReference>
<comment type="subcellular location">
    <subcellularLocation>
        <location evidence="1">Membrane</location>
        <topology evidence="1">Multi-pass membrane protein</topology>
    </subcellularLocation>
</comment>
<feature type="region of interest" description="Disordered" evidence="6">
    <location>
        <begin position="1"/>
        <end position="35"/>
    </location>
</feature>
<dbReference type="Proteomes" id="UP001479436">
    <property type="component" value="Unassembled WGS sequence"/>
</dbReference>
<feature type="transmembrane region" description="Helical" evidence="7">
    <location>
        <begin position="390"/>
        <end position="411"/>
    </location>
</feature>
<dbReference type="PANTHER" id="PTHR22950">
    <property type="entry name" value="AMINO ACID TRANSPORTER"/>
    <property type="match status" value="1"/>
</dbReference>
<evidence type="ECO:0000256" key="3">
    <source>
        <dbReference type="ARBA" id="ARBA00022692"/>
    </source>
</evidence>
<comment type="similarity">
    <text evidence="2">Belongs to the amino acid/polyamine transporter 2 family.</text>
</comment>
<feature type="compositionally biased region" description="Acidic residues" evidence="6">
    <location>
        <begin position="175"/>
        <end position="184"/>
    </location>
</feature>
<feature type="transmembrane region" description="Helical" evidence="7">
    <location>
        <begin position="348"/>
        <end position="370"/>
    </location>
</feature>
<evidence type="ECO:0000313" key="9">
    <source>
        <dbReference type="EMBL" id="KAK9709857.1"/>
    </source>
</evidence>
<gene>
    <name evidence="9" type="ORF">K7432_008754</name>
</gene>
<feature type="transmembrane region" description="Helical" evidence="7">
    <location>
        <begin position="566"/>
        <end position="590"/>
    </location>
</feature>
<accession>A0ABR2VY42</accession>
<dbReference type="InterPro" id="IPR013057">
    <property type="entry name" value="AA_transpt_TM"/>
</dbReference>
<feature type="transmembrane region" description="Helical" evidence="7">
    <location>
        <begin position="470"/>
        <end position="491"/>
    </location>
</feature>
<feature type="compositionally biased region" description="Polar residues" evidence="6">
    <location>
        <begin position="10"/>
        <end position="35"/>
    </location>
</feature>
<feature type="transmembrane region" description="Helical" evidence="7">
    <location>
        <begin position="284"/>
        <end position="304"/>
    </location>
</feature>
<dbReference type="EMBL" id="JASJQH010007376">
    <property type="protein sequence ID" value="KAK9709857.1"/>
    <property type="molecule type" value="Genomic_DNA"/>
</dbReference>
<proteinExistence type="inferred from homology"/>
<evidence type="ECO:0000256" key="4">
    <source>
        <dbReference type="ARBA" id="ARBA00022989"/>
    </source>
</evidence>